<dbReference type="Gene3D" id="2.30.40.10">
    <property type="entry name" value="Urease, subunit C, domain 1"/>
    <property type="match status" value="1"/>
</dbReference>
<evidence type="ECO:0000256" key="8">
    <source>
        <dbReference type="ARBA" id="ARBA00060590"/>
    </source>
</evidence>
<keyword evidence="5 9" id="KW-0378">Hydrolase</keyword>
<dbReference type="PIRSF" id="PIRSF038994">
    <property type="entry name" value="NagA"/>
    <property type="match status" value="1"/>
</dbReference>
<gene>
    <name evidence="14" type="ORF">SAMN04490178_12369</name>
</gene>
<comment type="catalytic activity">
    <reaction evidence="7">
        <text>N-acetyl-D-glucosamine 6-phosphate + H2O = D-glucosamine 6-phosphate + acetate</text>
        <dbReference type="Rhea" id="RHEA:22936"/>
        <dbReference type="ChEBI" id="CHEBI:15377"/>
        <dbReference type="ChEBI" id="CHEBI:30089"/>
        <dbReference type="ChEBI" id="CHEBI:57513"/>
        <dbReference type="ChEBI" id="CHEBI:58725"/>
        <dbReference type="EC" id="3.5.1.25"/>
    </reaction>
</comment>
<keyword evidence="4 12" id="KW-0479">Metal-binding</keyword>
<name>A0A1H8XGY5_9FIRM</name>
<feature type="binding site" evidence="11">
    <location>
        <begin position="222"/>
        <end position="223"/>
    </location>
    <ligand>
        <name>substrate</name>
    </ligand>
</feature>
<feature type="binding site" evidence="11">
    <location>
        <position position="254"/>
    </location>
    <ligand>
        <name>substrate</name>
    </ligand>
</feature>
<dbReference type="GO" id="GO:0006046">
    <property type="term" value="P:N-acetylglucosamine catabolic process"/>
    <property type="evidence" value="ECO:0007669"/>
    <property type="project" value="TreeGrafter"/>
</dbReference>
<dbReference type="AlphaFoldDB" id="A0A1H8XGY5"/>
<dbReference type="EMBL" id="FODY01000023">
    <property type="protein sequence ID" value="SEP38987.1"/>
    <property type="molecule type" value="Genomic_DNA"/>
</dbReference>
<keyword evidence="15" id="KW-1185">Reference proteome</keyword>
<evidence type="ECO:0000313" key="15">
    <source>
        <dbReference type="Proteomes" id="UP000198847"/>
    </source>
</evidence>
<proteinExistence type="inferred from homology"/>
<evidence type="ECO:0000313" key="14">
    <source>
        <dbReference type="EMBL" id="SEP38987.1"/>
    </source>
</evidence>
<evidence type="ECO:0000256" key="3">
    <source>
        <dbReference type="ARBA" id="ARBA00018029"/>
    </source>
</evidence>
<comment type="cofactor">
    <cofactor evidence="12">
        <name>a divalent metal cation</name>
        <dbReference type="ChEBI" id="CHEBI:60240"/>
    </cofactor>
    <text evidence="12">Binds 1 divalent metal cation per subunit.</text>
</comment>
<feature type="domain" description="Amidohydrolase-related" evidence="13">
    <location>
        <begin position="57"/>
        <end position="383"/>
    </location>
</feature>
<evidence type="ECO:0000256" key="5">
    <source>
        <dbReference type="ARBA" id="ARBA00022801"/>
    </source>
</evidence>
<evidence type="ECO:0000256" key="6">
    <source>
        <dbReference type="ARBA" id="ARBA00023277"/>
    </source>
</evidence>
<dbReference type="InterPro" id="IPR006680">
    <property type="entry name" value="Amidohydro-rel"/>
</dbReference>
<accession>A0A1H8XGY5</accession>
<dbReference type="GO" id="GO:0046872">
    <property type="term" value="F:metal ion binding"/>
    <property type="evidence" value="ECO:0007669"/>
    <property type="project" value="UniProtKB-KW"/>
</dbReference>
<dbReference type="EC" id="3.5.1.25" evidence="2"/>
<dbReference type="RefSeq" id="WP_091749929.1">
    <property type="nucleotide sequence ID" value="NZ_FODY01000023.1"/>
</dbReference>
<dbReference type="Gene3D" id="3.20.20.140">
    <property type="entry name" value="Metal-dependent hydrolases"/>
    <property type="match status" value="1"/>
</dbReference>
<protein>
    <recommendedName>
        <fullName evidence="3">N-acetylglucosamine-6-phosphate deacetylase</fullName>
        <ecNumber evidence="2">3.5.1.25</ecNumber>
    </recommendedName>
</protein>
<dbReference type="InterPro" id="IPR003764">
    <property type="entry name" value="GlcNAc_6-P_deAcase"/>
</dbReference>
<reference evidence="14 15" key="1">
    <citation type="submission" date="2016-10" db="EMBL/GenBank/DDBJ databases">
        <authorList>
            <person name="de Groot N.N."/>
        </authorList>
    </citation>
    <scope>NUCLEOTIDE SEQUENCE [LARGE SCALE GENOMIC DNA]</scope>
    <source>
        <strain evidence="14 15">DSM 13305</strain>
    </source>
</reference>
<evidence type="ECO:0000256" key="4">
    <source>
        <dbReference type="ARBA" id="ARBA00022723"/>
    </source>
</evidence>
<evidence type="ECO:0000256" key="11">
    <source>
        <dbReference type="PIRSR" id="PIRSR038994-2"/>
    </source>
</evidence>
<sequence>MDTSHYAITAKKIVLENRVIEDGAVVVNNGFIEAIVDSQSQLAVDCVWDCSAMELWPGLIDTHIHGANGYDVMAADFAAVNEVSKFLVKKGITAFVPTVMTAPVDQMHKALQNIHACTGKVEGAEILGAYLEGPYLAASHRGAHPQDLLRPVAVKEVDEFIKDAAHRILTVALAPESKNAVTLIQHLVRQGIHVALGHTGATYEEMVSAFAAGADIAVHTYNGMQGLHHRKPGAVGAILTDDRVYAELIADFIHVHPAAMNILFRCKPKDKIILISDAMAAAGLPDGEYTLGTIPVIVRDTIARAPGGSLAGSTTNLLSSVAALINKMAVDPVDAINMASRNPARMLGLEQHTGTIQAGKKANLVVVDTKYQVAMTLVNGKVVYQS</sequence>
<dbReference type="Proteomes" id="UP000198847">
    <property type="component" value="Unassembled WGS sequence"/>
</dbReference>
<feature type="binding site" evidence="12">
    <location>
        <position position="132"/>
    </location>
    <ligand>
        <name>Zn(2+)</name>
        <dbReference type="ChEBI" id="CHEBI:29105"/>
    </ligand>
</feature>
<comment type="similarity">
    <text evidence="1 9">Belongs to the metallo-dependent hydrolases superfamily. NagA family.</text>
</comment>
<evidence type="ECO:0000256" key="10">
    <source>
        <dbReference type="PIRSR" id="PIRSR038994-1"/>
    </source>
</evidence>
<evidence type="ECO:0000259" key="13">
    <source>
        <dbReference type="Pfam" id="PF01979"/>
    </source>
</evidence>
<comment type="pathway">
    <text evidence="8">Amino-sugar metabolism; N-acetylneuraminate degradation; D-fructose 6-phosphate from N-acetylneuraminate: step 4/5.</text>
</comment>
<dbReference type="STRING" id="112903.SAMN04490178_12369"/>
<organism evidence="14 15">
    <name type="scientific">Propionispora vibrioides</name>
    <dbReference type="NCBI Taxonomy" id="112903"/>
    <lineage>
        <taxon>Bacteria</taxon>
        <taxon>Bacillati</taxon>
        <taxon>Bacillota</taxon>
        <taxon>Negativicutes</taxon>
        <taxon>Selenomonadales</taxon>
        <taxon>Sporomusaceae</taxon>
        <taxon>Propionispora</taxon>
    </lineage>
</organism>
<feature type="binding site" evidence="11">
    <location>
        <begin position="310"/>
        <end position="312"/>
    </location>
    <ligand>
        <name>substrate</name>
    </ligand>
</feature>
<feature type="active site" description="Proton donor/acceptor" evidence="10">
    <location>
        <position position="277"/>
    </location>
</feature>
<dbReference type="GO" id="GO:0008448">
    <property type="term" value="F:N-acetylglucosamine-6-phosphate deacetylase activity"/>
    <property type="evidence" value="ECO:0007669"/>
    <property type="project" value="UniProtKB-EC"/>
</dbReference>
<feature type="binding site" evidence="12">
    <location>
        <position position="198"/>
    </location>
    <ligand>
        <name>Zn(2+)</name>
        <dbReference type="ChEBI" id="CHEBI:29105"/>
    </ligand>
</feature>
<dbReference type="Pfam" id="PF01979">
    <property type="entry name" value="Amidohydro_1"/>
    <property type="match status" value="1"/>
</dbReference>
<dbReference type="InterPro" id="IPR032466">
    <property type="entry name" value="Metal_Hydrolase"/>
</dbReference>
<dbReference type="CDD" id="cd00854">
    <property type="entry name" value="NagA"/>
    <property type="match status" value="1"/>
</dbReference>
<feature type="binding site" evidence="11">
    <location>
        <position position="143"/>
    </location>
    <ligand>
        <name>substrate</name>
    </ligand>
</feature>
<dbReference type="FunFam" id="3.20.20.140:FF:000004">
    <property type="entry name" value="N-acetylglucosamine-6-phosphate deacetylase"/>
    <property type="match status" value="1"/>
</dbReference>
<dbReference type="NCBIfam" id="TIGR00221">
    <property type="entry name" value="nagA"/>
    <property type="match status" value="1"/>
</dbReference>
<dbReference type="SUPFAM" id="SSF51556">
    <property type="entry name" value="Metallo-dependent hydrolases"/>
    <property type="match status" value="1"/>
</dbReference>
<keyword evidence="6 9" id="KW-0119">Carbohydrate metabolism</keyword>
<dbReference type="PANTHER" id="PTHR11113:SF14">
    <property type="entry name" value="N-ACETYLGLUCOSAMINE-6-PHOSPHATE DEACETYLASE"/>
    <property type="match status" value="1"/>
</dbReference>
<evidence type="ECO:0000256" key="2">
    <source>
        <dbReference type="ARBA" id="ARBA00011899"/>
    </source>
</evidence>
<evidence type="ECO:0000256" key="7">
    <source>
        <dbReference type="ARBA" id="ARBA00047647"/>
    </source>
</evidence>
<dbReference type="SUPFAM" id="SSF51338">
    <property type="entry name" value="Composite domain of metallo-dependent hydrolases"/>
    <property type="match status" value="1"/>
</dbReference>
<feature type="binding site" evidence="12">
    <location>
        <position position="219"/>
    </location>
    <ligand>
        <name>Zn(2+)</name>
        <dbReference type="ChEBI" id="CHEBI:29105"/>
    </ligand>
</feature>
<dbReference type="PANTHER" id="PTHR11113">
    <property type="entry name" value="N-ACETYLGLUCOSAMINE-6-PHOSPHATE DEACETYLASE"/>
    <property type="match status" value="1"/>
</dbReference>
<evidence type="ECO:0000256" key="1">
    <source>
        <dbReference type="ARBA" id="ARBA00010716"/>
    </source>
</evidence>
<feature type="binding site" evidence="11">
    <location>
        <position position="230"/>
    </location>
    <ligand>
        <name>substrate</name>
    </ligand>
</feature>
<evidence type="ECO:0000256" key="12">
    <source>
        <dbReference type="PIRSR" id="PIRSR038994-3"/>
    </source>
</evidence>
<dbReference type="InterPro" id="IPR011059">
    <property type="entry name" value="Metal-dep_hydrolase_composite"/>
</dbReference>
<dbReference type="OrthoDB" id="9776488at2"/>
<evidence type="ECO:0000256" key="9">
    <source>
        <dbReference type="PIRNR" id="PIRNR038994"/>
    </source>
</evidence>